<evidence type="ECO:0000313" key="3">
    <source>
        <dbReference type="Proteomes" id="UP000613160"/>
    </source>
</evidence>
<dbReference type="GO" id="GO:0030151">
    <property type="term" value="F:molybdenum ion binding"/>
    <property type="evidence" value="ECO:0007669"/>
    <property type="project" value="InterPro"/>
</dbReference>
<comment type="caution">
    <text evidence="2">The sequence shown here is derived from an EMBL/GenBank/DDBJ whole genome shotgun (WGS) entry which is preliminary data.</text>
</comment>
<dbReference type="PROSITE" id="PS51340">
    <property type="entry name" value="MOSC"/>
    <property type="match status" value="1"/>
</dbReference>
<dbReference type="InterPro" id="IPR052716">
    <property type="entry name" value="MOSC_domain"/>
</dbReference>
<dbReference type="Pfam" id="PF03473">
    <property type="entry name" value="MOSC"/>
    <property type="match status" value="1"/>
</dbReference>
<dbReference type="PANTHER" id="PTHR36930">
    <property type="entry name" value="METAL-SULFUR CLUSTER BIOSYNTHESIS PROTEINS YUAD-RELATED"/>
    <property type="match status" value="1"/>
</dbReference>
<organism evidence="2 3">
    <name type="scientific">Aureimonas glaciei</name>
    <dbReference type="NCBI Taxonomy" id="1776957"/>
    <lineage>
        <taxon>Bacteria</taxon>
        <taxon>Pseudomonadati</taxon>
        <taxon>Pseudomonadota</taxon>
        <taxon>Alphaproteobacteria</taxon>
        <taxon>Hyphomicrobiales</taxon>
        <taxon>Aurantimonadaceae</taxon>
        <taxon>Aureimonas</taxon>
    </lineage>
</organism>
<accession>A0A916XY51</accession>
<dbReference type="RefSeq" id="WP_188850989.1">
    <property type="nucleotide sequence ID" value="NZ_BMJJ01000005.1"/>
</dbReference>
<dbReference type="Gene3D" id="2.40.33.20">
    <property type="entry name" value="PK beta-barrel domain-like"/>
    <property type="match status" value="1"/>
</dbReference>
<sequence>MTDALAPKRQRLPGRRMKARVAGLYRTLQTGFVTTAVEALDLGFGGIDGDRHGGTTRRSSGREPWYPRRTEMRNERQLSLLAADELRAVAESLGIAEVRPEWIGGNLLVEGLDDLSWLPARTLLFFQGGVTLKIDGDNVPCRAAGRSIARQIEGRGDIEFGFVAAARHRRGLVAWVEKPGRISVGESFEARLPEQWLY</sequence>
<name>A0A916XY51_9HYPH</name>
<feature type="domain" description="MOSC" evidence="1">
    <location>
        <begin position="34"/>
        <end position="191"/>
    </location>
</feature>
<reference evidence="2" key="2">
    <citation type="submission" date="2020-09" db="EMBL/GenBank/DDBJ databases">
        <authorList>
            <person name="Sun Q."/>
            <person name="Zhou Y."/>
        </authorList>
    </citation>
    <scope>NUCLEOTIDE SEQUENCE</scope>
    <source>
        <strain evidence="2">CGMCC 1.15493</strain>
    </source>
</reference>
<dbReference type="InterPro" id="IPR005302">
    <property type="entry name" value="MoCF_Sase_C"/>
</dbReference>
<proteinExistence type="predicted"/>
<reference evidence="2" key="1">
    <citation type="journal article" date="2014" name="Int. J. Syst. Evol. Microbiol.">
        <title>Complete genome sequence of Corynebacterium casei LMG S-19264T (=DSM 44701T), isolated from a smear-ripened cheese.</title>
        <authorList>
            <consortium name="US DOE Joint Genome Institute (JGI-PGF)"/>
            <person name="Walter F."/>
            <person name="Albersmeier A."/>
            <person name="Kalinowski J."/>
            <person name="Ruckert C."/>
        </authorList>
    </citation>
    <scope>NUCLEOTIDE SEQUENCE</scope>
    <source>
        <strain evidence="2">CGMCC 1.15493</strain>
    </source>
</reference>
<evidence type="ECO:0000259" key="1">
    <source>
        <dbReference type="PROSITE" id="PS51340"/>
    </source>
</evidence>
<dbReference type="InterPro" id="IPR011037">
    <property type="entry name" value="Pyrv_Knase-like_insert_dom_sf"/>
</dbReference>
<dbReference type="EMBL" id="BMJJ01000005">
    <property type="protein sequence ID" value="GGD20936.1"/>
    <property type="molecule type" value="Genomic_DNA"/>
</dbReference>
<dbReference type="GO" id="GO:0030170">
    <property type="term" value="F:pyridoxal phosphate binding"/>
    <property type="evidence" value="ECO:0007669"/>
    <property type="project" value="InterPro"/>
</dbReference>
<dbReference type="SUPFAM" id="SSF50800">
    <property type="entry name" value="PK beta-barrel domain-like"/>
    <property type="match status" value="1"/>
</dbReference>
<dbReference type="GO" id="GO:0003824">
    <property type="term" value="F:catalytic activity"/>
    <property type="evidence" value="ECO:0007669"/>
    <property type="project" value="InterPro"/>
</dbReference>
<dbReference type="AlphaFoldDB" id="A0A916XY51"/>
<dbReference type="PANTHER" id="PTHR36930:SF1">
    <property type="entry name" value="MOSC DOMAIN-CONTAINING PROTEIN"/>
    <property type="match status" value="1"/>
</dbReference>
<evidence type="ECO:0000313" key="2">
    <source>
        <dbReference type="EMBL" id="GGD20936.1"/>
    </source>
</evidence>
<keyword evidence="3" id="KW-1185">Reference proteome</keyword>
<gene>
    <name evidence="2" type="ORF">GCM10011335_24840</name>
</gene>
<protein>
    <submittedName>
        <fullName evidence="2">Molybdenum cofactor sulfurase</fullName>
    </submittedName>
</protein>
<dbReference type="Proteomes" id="UP000613160">
    <property type="component" value="Unassembled WGS sequence"/>
</dbReference>